<evidence type="ECO:0000256" key="8">
    <source>
        <dbReference type="SAM" id="MobiDB-lite"/>
    </source>
</evidence>
<dbReference type="Proteomes" id="UP001595921">
    <property type="component" value="Unassembled WGS sequence"/>
</dbReference>
<evidence type="ECO:0000256" key="4">
    <source>
        <dbReference type="ARBA" id="ARBA00022801"/>
    </source>
</evidence>
<keyword evidence="11" id="KW-1185">Reference proteome</keyword>
<evidence type="ECO:0000256" key="3">
    <source>
        <dbReference type="ARBA" id="ARBA00022763"/>
    </source>
</evidence>
<dbReference type="PANTHER" id="PTHR33693">
    <property type="entry name" value="TYPE-5 URACIL-DNA GLYCOSYLASE"/>
    <property type="match status" value="1"/>
</dbReference>
<dbReference type="SUPFAM" id="SSF52141">
    <property type="entry name" value="Uracil-DNA glycosylase-like"/>
    <property type="match status" value="1"/>
</dbReference>
<dbReference type="InterPro" id="IPR051536">
    <property type="entry name" value="UDG_Type-4/5"/>
</dbReference>
<dbReference type="Pfam" id="PF03167">
    <property type="entry name" value="UDG"/>
    <property type="match status" value="1"/>
</dbReference>
<evidence type="ECO:0000256" key="2">
    <source>
        <dbReference type="ARBA" id="ARBA00022723"/>
    </source>
</evidence>
<dbReference type="RefSeq" id="WP_267623171.1">
    <property type="nucleotide sequence ID" value="NZ_JAODIW010000008.1"/>
</dbReference>
<accession>A0ABD5PHD5</accession>
<dbReference type="GO" id="GO:0006281">
    <property type="term" value="P:DNA repair"/>
    <property type="evidence" value="ECO:0007669"/>
    <property type="project" value="UniProtKB-KW"/>
</dbReference>
<feature type="domain" description="Uracil-DNA glycosylase-like" evidence="9">
    <location>
        <begin position="23"/>
        <end position="168"/>
    </location>
</feature>
<evidence type="ECO:0000313" key="10">
    <source>
        <dbReference type="EMBL" id="MFC4360134.1"/>
    </source>
</evidence>
<evidence type="ECO:0000256" key="7">
    <source>
        <dbReference type="ARBA" id="ARBA00023204"/>
    </source>
</evidence>
<organism evidence="10 11">
    <name type="scientific">Halobium salinum</name>
    <dbReference type="NCBI Taxonomy" id="1364940"/>
    <lineage>
        <taxon>Archaea</taxon>
        <taxon>Methanobacteriati</taxon>
        <taxon>Methanobacteriota</taxon>
        <taxon>Stenosarchaea group</taxon>
        <taxon>Halobacteria</taxon>
        <taxon>Halobacteriales</taxon>
        <taxon>Haloferacaceae</taxon>
        <taxon>Halobium</taxon>
    </lineage>
</organism>
<name>A0ABD5PHD5_9EURY</name>
<evidence type="ECO:0000259" key="9">
    <source>
        <dbReference type="Pfam" id="PF03167"/>
    </source>
</evidence>
<comment type="caution">
    <text evidence="10">The sequence shown here is derived from an EMBL/GenBank/DDBJ whole genome shotgun (WGS) entry which is preliminary data.</text>
</comment>
<dbReference type="PANTHER" id="PTHR33693:SF1">
    <property type="entry name" value="TYPE-4 URACIL-DNA GLYCOSYLASE"/>
    <property type="match status" value="1"/>
</dbReference>
<dbReference type="EMBL" id="JBHSDS010000010">
    <property type="protein sequence ID" value="MFC4360134.1"/>
    <property type="molecule type" value="Genomic_DNA"/>
</dbReference>
<keyword evidence="3" id="KW-0227">DNA damage</keyword>
<evidence type="ECO:0000256" key="1">
    <source>
        <dbReference type="ARBA" id="ARBA00022485"/>
    </source>
</evidence>
<dbReference type="Gene3D" id="3.40.470.10">
    <property type="entry name" value="Uracil-DNA glycosylase-like domain"/>
    <property type="match status" value="1"/>
</dbReference>
<evidence type="ECO:0000256" key="6">
    <source>
        <dbReference type="ARBA" id="ARBA00023014"/>
    </source>
</evidence>
<keyword evidence="5" id="KW-0408">Iron</keyword>
<proteinExistence type="predicted"/>
<dbReference type="GO" id="GO:0046872">
    <property type="term" value="F:metal ion binding"/>
    <property type="evidence" value="ECO:0007669"/>
    <property type="project" value="UniProtKB-KW"/>
</dbReference>
<keyword evidence="4" id="KW-0378">Hydrolase</keyword>
<keyword evidence="2" id="KW-0479">Metal-binding</keyword>
<keyword evidence="6" id="KW-0411">Iron-sulfur</keyword>
<dbReference type="AlphaFoldDB" id="A0ABD5PHD5"/>
<gene>
    <name evidence="10" type="ORF">ACFO0N_19470</name>
</gene>
<dbReference type="GO" id="GO:0051539">
    <property type="term" value="F:4 iron, 4 sulfur cluster binding"/>
    <property type="evidence" value="ECO:0007669"/>
    <property type="project" value="UniProtKB-KW"/>
</dbReference>
<dbReference type="GO" id="GO:0097506">
    <property type="term" value="F:deaminated base DNA N-glycosylase activity"/>
    <property type="evidence" value="ECO:0007669"/>
    <property type="project" value="UniProtKB-ARBA"/>
</dbReference>
<sequence length="225" mass="24568">MQNVTDRTSNPFGMRPSCDRYVPGYGDANANFHVVGDHPRVHGGIDTGVPFTNDAGLRLQRALNEGGLLQSVGVEPEAEGTFLSYLHMCEVDGDRDPTPAEYGDMERFFDAELRAIAAHVLLPVGLRATTHVLENYSAQLGKVDLDMDRLHGTEIRGSGFLVVPIKEPAEWTDGDGGDPETNGGEGAPTDHDRLVAGLRELQSTDFRREVDLGRFLAGDESYMVR</sequence>
<protein>
    <submittedName>
        <fullName evidence="10">Uracil-DNA glycosylase family protein</fullName>
    </submittedName>
</protein>
<evidence type="ECO:0000313" key="11">
    <source>
        <dbReference type="Proteomes" id="UP001595921"/>
    </source>
</evidence>
<dbReference type="InterPro" id="IPR036895">
    <property type="entry name" value="Uracil-DNA_glycosylase-like_sf"/>
</dbReference>
<dbReference type="InterPro" id="IPR005122">
    <property type="entry name" value="Uracil-DNA_glycosylase-like"/>
</dbReference>
<reference evidence="10 11" key="1">
    <citation type="journal article" date="2019" name="Int. J. Syst. Evol. Microbiol.">
        <title>The Global Catalogue of Microorganisms (GCM) 10K type strain sequencing project: providing services to taxonomists for standard genome sequencing and annotation.</title>
        <authorList>
            <consortium name="The Broad Institute Genomics Platform"/>
            <consortium name="The Broad Institute Genome Sequencing Center for Infectious Disease"/>
            <person name="Wu L."/>
            <person name="Ma J."/>
        </authorList>
    </citation>
    <scope>NUCLEOTIDE SEQUENCE [LARGE SCALE GENOMIC DNA]</scope>
    <source>
        <strain evidence="10 11">CGMCC 1.12553</strain>
    </source>
</reference>
<keyword evidence="1" id="KW-0004">4Fe-4S</keyword>
<feature type="region of interest" description="Disordered" evidence="8">
    <location>
        <begin position="168"/>
        <end position="191"/>
    </location>
</feature>
<evidence type="ECO:0000256" key="5">
    <source>
        <dbReference type="ARBA" id="ARBA00023004"/>
    </source>
</evidence>
<keyword evidence="7" id="KW-0234">DNA repair</keyword>